<reference evidence="1" key="1">
    <citation type="journal article" date="2012" name="PLoS ONE">
        <title>Gene sets for utilization of primary and secondary nutrition supplies in the distal gut of endangered iberian lynx.</title>
        <authorList>
            <person name="Alcaide M."/>
            <person name="Messina E."/>
            <person name="Richter M."/>
            <person name="Bargiela R."/>
            <person name="Peplies J."/>
            <person name="Huws S.A."/>
            <person name="Newbold C.J."/>
            <person name="Golyshin P.N."/>
            <person name="Simon M.A."/>
            <person name="Lopez G."/>
            <person name="Yakimov M.M."/>
            <person name="Ferrer M."/>
        </authorList>
    </citation>
    <scope>NUCLEOTIDE SEQUENCE</scope>
</reference>
<proteinExistence type="predicted"/>
<accession>J9GZ74</accession>
<sequence>MMKFVKTLCALMLVFMVCSAFTLKGRKSRPVYIVGVSASFTDSLVYFTEIQLLDSVHLDKNKMLPNRTNYSYQLKNYLEDVEGLSNRTCFVYFSNSKQKLQKTVSKLKTKYQKGATILIREVNPNAFHFTKPEE</sequence>
<organism evidence="1">
    <name type="scientific">gut metagenome</name>
    <dbReference type="NCBI Taxonomy" id="749906"/>
    <lineage>
        <taxon>unclassified sequences</taxon>
        <taxon>metagenomes</taxon>
        <taxon>organismal metagenomes</taxon>
    </lineage>
</organism>
<comment type="caution">
    <text evidence="1">The sequence shown here is derived from an EMBL/GenBank/DDBJ whole genome shotgun (WGS) entry which is preliminary data.</text>
</comment>
<evidence type="ECO:0000313" key="1">
    <source>
        <dbReference type="EMBL" id="EJX06210.1"/>
    </source>
</evidence>
<protein>
    <submittedName>
        <fullName evidence="1">Uncharacterized protein</fullName>
    </submittedName>
</protein>
<dbReference type="AlphaFoldDB" id="J9GZ74"/>
<gene>
    <name evidence="1" type="ORF">EVA_05685</name>
</gene>
<name>J9GZ74_9ZZZZ</name>
<dbReference type="EMBL" id="AMCI01001228">
    <property type="protein sequence ID" value="EJX06210.1"/>
    <property type="molecule type" value="Genomic_DNA"/>
</dbReference>